<feature type="transmembrane region" description="Helical" evidence="1">
    <location>
        <begin position="138"/>
        <end position="163"/>
    </location>
</feature>
<dbReference type="AlphaFoldDB" id="A0A1F5EB47"/>
<sequence length="196" mass="21511">MSVTRLANFISIAANPVLLLLGAVMVVINHYVDSTATFWHHSGYAALLLVAPGGLYTIYLWRKVGEIDLDISNREDRIVPMMLTILGAVVGTALLARSQTTSATLETMSYVLVALLITLTTITLVWKISIHTATLSALATLMAYFGGLNYTYFFILLIPVAWARTVLHQHTKAQLLGGAIWGALVTWILAWFFSGR</sequence>
<comment type="caution">
    <text evidence="2">The sequence shown here is derived from an EMBL/GenBank/DDBJ whole genome shotgun (WGS) entry which is preliminary data.</text>
</comment>
<feature type="transmembrane region" description="Helical" evidence="1">
    <location>
        <begin position="108"/>
        <end position="126"/>
    </location>
</feature>
<protein>
    <recommendedName>
        <fullName evidence="4">Phosphatidic acid phosphatase type 2/haloperoxidase domain-containing protein</fullName>
    </recommendedName>
</protein>
<dbReference type="STRING" id="1797471.A3A71_00930"/>
<feature type="transmembrane region" description="Helical" evidence="1">
    <location>
        <begin position="12"/>
        <end position="32"/>
    </location>
</feature>
<evidence type="ECO:0000313" key="3">
    <source>
        <dbReference type="Proteomes" id="UP000177481"/>
    </source>
</evidence>
<proteinExistence type="predicted"/>
<feature type="transmembrane region" description="Helical" evidence="1">
    <location>
        <begin position="78"/>
        <end position="96"/>
    </location>
</feature>
<dbReference type="EMBL" id="MEZX01000002">
    <property type="protein sequence ID" value="OGD64605.1"/>
    <property type="molecule type" value="Genomic_DNA"/>
</dbReference>
<reference evidence="2 3" key="1">
    <citation type="journal article" date="2016" name="Nat. Commun.">
        <title>Thousands of microbial genomes shed light on interconnected biogeochemical processes in an aquifer system.</title>
        <authorList>
            <person name="Anantharaman K."/>
            <person name="Brown C.T."/>
            <person name="Hug L.A."/>
            <person name="Sharon I."/>
            <person name="Castelle C.J."/>
            <person name="Probst A.J."/>
            <person name="Thomas B.C."/>
            <person name="Singh A."/>
            <person name="Wilkins M.J."/>
            <person name="Karaoz U."/>
            <person name="Brodie E.L."/>
            <person name="Williams K.H."/>
            <person name="Hubbard S.S."/>
            <person name="Banfield J.F."/>
        </authorList>
    </citation>
    <scope>NUCLEOTIDE SEQUENCE [LARGE SCALE GENOMIC DNA]</scope>
</reference>
<keyword evidence="1" id="KW-0472">Membrane</keyword>
<keyword evidence="1" id="KW-1133">Transmembrane helix</keyword>
<accession>A0A1F5EB47</accession>
<evidence type="ECO:0000256" key="1">
    <source>
        <dbReference type="SAM" id="Phobius"/>
    </source>
</evidence>
<feature type="transmembrane region" description="Helical" evidence="1">
    <location>
        <begin position="175"/>
        <end position="193"/>
    </location>
</feature>
<gene>
    <name evidence="2" type="ORF">A3A71_00930</name>
</gene>
<organism evidence="2 3">
    <name type="scientific">Candidatus Berkelbacteria bacterium RIFCSPLOWO2_01_FULL_50_28</name>
    <dbReference type="NCBI Taxonomy" id="1797471"/>
    <lineage>
        <taxon>Bacteria</taxon>
        <taxon>Candidatus Berkelbacteria</taxon>
    </lineage>
</organism>
<dbReference type="Proteomes" id="UP000177481">
    <property type="component" value="Unassembled WGS sequence"/>
</dbReference>
<name>A0A1F5EB47_9BACT</name>
<keyword evidence="1" id="KW-0812">Transmembrane</keyword>
<evidence type="ECO:0000313" key="2">
    <source>
        <dbReference type="EMBL" id="OGD64605.1"/>
    </source>
</evidence>
<evidence type="ECO:0008006" key="4">
    <source>
        <dbReference type="Google" id="ProtNLM"/>
    </source>
</evidence>
<feature type="transmembrane region" description="Helical" evidence="1">
    <location>
        <begin position="38"/>
        <end position="58"/>
    </location>
</feature>